<evidence type="ECO:0000256" key="1">
    <source>
        <dbReference type="SAM" id="MobiDB-lite"/>
    </source>
</evidence>
<keyword evidence="4" id="KW-1185">Reference proteome</keyword>
<dbReference type="AlphaFoldDB" id="A0A9P6RFF3"/>
<accession>A0A9P6RFF3</accession>
<feature type="transmembrane region" description="Helical" evidence="2">
    <location>
        <begin position="102"/>
        <end position="127"/>
    </location>
</feature>
<organism evidence="3 4">
    <name type="scientific">Dissophora globulifera</name>
    <dbReference type="NCBI Taxonomy" id="979702"/>
    <lineage>
        <taxon>Eukaryota</taxon>
        <taxon>Fungi</taxon>
        <taxon>Fungi incertae sedis</taxon>
        <taxon>Mucoromycota</taxon>
        <taxon>Mortierellomycotina</taxon>
        <taxon>Mortierellomycetes</taxon>
        <taxon>Mortierellales</taxon>
        <taxon>Mortierellaceae</taxon>
        <taxon>Dissophora</taxon>
    </lineage>
</organism>
<feature type="transmembrane region" description="Helical" evidence="2">
    <location>
        <begin position="68"/>
        <end position="90"/>
    </location>
</feature>
<feature type="compositionally biased region" description="Polar residues" evidence="1">
    <location>
        <begin position="265"/>
        <end position="274"/>
    </location>
</feature>
<comment type="caution">
    <text evidence="3">The sequence shown here is derived from an EMBL/GenBank/DDBJ whole genome shotgun (WGS) entry which is preliminary data.</text>
</comment>
<sequence length="274" mass="30564">MFRFNGAKLRQLLIIACFFITFTLAACIMGLVNTNGKITLPPPDFHKRCLLYMTLDGGVYSYNNSYCLFPIIGGAVLAFFSLLFLIYWVFNLFRRREFVPKPVSWIMIVLSFMLACLAFAICAEIGIGLNKACNLLGDQQNHCHHTSPFNALWGAEISAGIAGGFYLVICLLELFQLRARRNKLPAATVDTINRTTVVPHRIGTTTITTATGPTVGHGSNKVYTHPVIAQKSEYTEPEMTHPQQQQTYYVPPPPPQPAQPRVHTININDQNAQT</sequence>
<keyword evidence="2" id="KW-1133">Transmembrane helix</keyword>
<gene>
    <name evidence="3" type="ORF">BGZ99_006081</name>
</gene>
<evidence type="ECO:0000313" key="3">
    <source>
        <dbReference type="EMBL" id="KAG0317827.1"/>
    </source>
</evidence>
<keyword evidence="2" id="KW-0812">Transmembrane</keyword>
<dbReference type="PROSITE" id="PS51257">
    <property type="entry name" value="PROKAR_LIPOPROTEIN"/>
    <property type="match status" value="1"/>
</dbReference>
<keyword evidence="2" id="KW-0472">Membrane</keyword>
<reference evidence="3" key="1">
    <citation type="journal article" date="2020" name="Fungal Divers.">
        <title>Resolving the Mortierellaceae phylogeny through synthesis of multi-gene phylogenetics and phylogenomics.</title>
        <authorList>
            <person name="Vandepol N."/>
            <person name="Liber J."/>
            <person name="Desiro A."/>
            <person name="Na H."/>
            <person name="Kennedy M."/>
            <person name="Barry K."/>
            <person name="Grigoriev I.V."/>
            <person name="Miller A.N."/>
            <person name="O'Donnell K."/>
            <person name="Stajich J.E."/>
            <person name="Bonito G."/>
        </authorList>
    </citation>
    <scope>NUCLEOTIDE SEQUENCE</scope>
    <source>
        <strain evidence="3">REB-010B</strain>
    </source>
</reference>
<evidence type="ECO:0000256" key="2">
    <source>
        <dbReference type="SAM" id="Phobius"/>
    </source>
</evidence>
<dbReference type="EMBL" id="JAAAIP010000402">
    <property type="protein sequence ID" value="KAG0317827.1"/>
    <property type="molecule type" value="Genomic_DNA"/>
</dbReference>
<feature type="region of interest" description="Disordered" evidence="1">
    <location>
        <begin position="235"/>
        <end position="274"/>
    </location>
</feature>
<feature type="transmembrane region" description="Helical" evidence="2">
    <location>
        <begin position="157"/>
        <end position="175"/>
    </location>
</feature>
<feature type="transmembrane region" description="Helical" evidence="2">
    <location>
        <begin position="12"/>
        <end position="32"/>
    </location>
</feature>
<dbReference type="OrthoDB" id="2421160at2759"/>
<dbReference type="Proteomes" id="UP000738325">
    <property type="component" value="Unassembled WGS sequence"/>
</dbReference>
<proteinExistence type="predicted"/>
<name>A0A9P6RFF3_9FUNG</name>
<protein>
    <submittedName>
        <fullName evidence="3">Uncharacterized protein</fullName>
    </submittedName>
</protein>
<evidence type="ECO:0000313" key="4">
    <source>
        <dbReference type="Proteomes" id="UP000738325"/>
    </source>
</evidence>